<dbReference type="InterPro" id="IPR009057">
    <property type="entry name" value="Homeodomain-like_sf"/>
</dbReference>
<dbReference type="Pfam" id="PF12833">
    <property type="entry name" value="HTH_18"/>
    <property type="match status" value="1"/>
</dbReference>
<dbReference type="Proteomes" id="UP000199306">
    <property type="component" value="Unassembled WGS sequence"/>
</dbReference>
<dbReference type="PROSITE" id="PS00041">
    <property type="entry name" value="HTH_ARAC_FAMILY_1"/>
    <property type="match status" value="1"/>
</dbReference>
<dbReference type="InterPro" id="IPR037923">
    <property type="entry name" value="HTH-like"/>
</dbReference>
<gene>
    <name evidence="5" type="ORF">SAMN04515674_106213</name>
</gene>
<proteinExistence type="predicted"/>
<dbReference type="SUPFAM" id="SSF46689">
    <property type="entry name" value="Homeodomain-like"/>
    <property type="match status" value="2"/>
</dbReference>
<name>A0A1I5TUM0_9BACT</name>
<dbReference type="SUPFAM" id="SSF51215">
    <property type="entry name" value="Regulatory protein AraC"/>
    <property type="match status" value="1"/>
</dbReference>
<dbReference type="GO" id="GO:0043565">
    <property type="term" value="F:sequence-specific DNA binding"/>
    <property type="evidence" value="ECO:0007669"/>
    <property type="project" value="InterPro"/>
</dbReference>
<dbReference type="Gene3D" id="1.10.10.60">
    <property type="entry name" value="Homeodomain-like"/>
    <property type="match status" value="2"/>
</dbReference>
<dbReference type="InterPro" id="IPR018060">
    <property type="entry name" value="HTH_AraC"/>
</dbReference>
<dbReference type="SMART" id="SM00342">
    <property type="entry name" value="HTH_ARAC"/>
    <property type="match status" value="1"/>
</dbReference>
<accession>A0A1I5TUM0</accession>
<evidence type="ECO:0000313" key="6">
    <source>
        <dbReference type="Proteomes" id="UP000199306"/>
    </source>
</evidence>
<keyword evidence="2" id="KW-0238">DNA-binding</keyword>
<evidence type="ECO:0000259" key="4">
    <source>
        <dbReference type="PROSITE" id="PS01124"/>
    </source>
</evidence>
<dbReference type="PROSITE" id="PS01124">
    <property type="entry name" value="HTH_ARAC_FAMILY_2"/>
    <property type="match status" value="1"/>
</dbReference>
<reference evidence="5 6" key="1">
    <citation type="submission" date="2016-10" db="EMBL/GenBank/DDBJ databases">
        <authorList>
            <person name="de Groot N.N."/>
        </authorList>
    </citation>
    <scope>NUCLEOTIDE SEQUENCE [LARGE SCALE GENOMIC DNA]</scope>
    <source>
        <strain evidence="6">E92,LMG 26720,CCM 7988</strain>
    </source>
</reference>
<keyword evidence="1" id="KW-0805">Transcription regulation</keyword>
<evidence type="ECO:0000256" key="1">
    <source>
        <dbReference type="ARBA" id="ARBA00023015"/>
    </source>
</evidence>
<dbReference type="AlphaFoldDB" id="A0A1I5TUM0"/>
<protein>
    <submittedName>
        <fullName evidence="5">Helix-turn-helix domain-containing protein</fullName>
    </submittedName>
</protein>
<evidence type="ECO:0000256" key="2">
    <source>
        <dbReference type="ARBA" id="ARBA00023125"/>
    </source>
</evidence>
<feature type="domain" description="HTH araC/xylS-type" evidence="4">
    <location>
        <begin position="189"/>
        <end position="287"/>
    </location>
</feature>
<evidence type="ECO:0000256" key="3">
    <source>
        <dbReference type="ARBA" id="ARBA00023163"/>
    </source>
</evidence>
<dbReference type="InterPro" id="IPR018062">
    <property type="entry name" value="HTH_AraC-typ_CS"/>
</dbReference>
<dbReference type="InterPro" id="IPR020449">
    <property type="entry name" value="Tscrpt_reg_AraC-type_HTH"/>
</dbReference>
<dbReference type="EMBL" id="FOXH01000006">
    <property type="protein sequence ID" value="SFP86772.1"/>
    <property type="molecule type" value="Genomic_DNA"/>
</dbReference>
<dbReference type="STRING" id="1079859.SAMN04515674_106213"/>
<dbReference type="PANTHER" id="PTHR43280">
    <property type="entry name" value="ARAC-FAMILY TRANSCRIPTIONAL REGULATOR"/>
    <property type="match status" value="1"/>
</dbReference>
<dbReference type="OrthoDB" id="1007602at2"/>
<dbReference type="PRINTS" id="PR00032">
    <property type="entry name" value="HTHARAC"/>
</dbReference>
<evidence type="ECO:0000313" key="5">
    <source>
        <dbReference type="EMBL" id="SFP86772.1"/>
    </source>
</evidence>
<keyword evidence="6" id="KW-1185">Reference proteome</keyword>
<dbReference type="GO" id="GO:0003700">
    <property type="term" value="F:DNA-binding transcription factor activity"/>
    <property type="evidence" value="ECO:0007669"/>
    <property type="project" value="InterPro"/>
</dbReference>
<dbReference type="PANTHER" id="PTHR43280:SF28">
    <property type="entry name" value="HTH-TYPE TRANSCRIPTIONAL ACTIVATOR RHAS"/>
    <property type="match status" value="1"/>
</dbReference>
<keyword evidence="3" id="KW-0804">Transcription</keyword>
<organism evidence="5 6">
    <name type="scientific">Pseudarcicella hirudinis</name>
    <dbReference type="NCBI Taxonomy" id="1079859"/>
    <lineage>
        <taxon>Bacteria</taxon>
        <taxon>Pseudomonadati</taxon>
        <taxon>Bacteroidota</taxon>
        <taxon>Cytophagia</taxon>
        <taxon>Cytophagales</taxon>
        <taxon>Flectobacillaceae</taxon>
        <taxon>Pseudarcicella</taxon>
    </lineage>
</organism>
<sequence length="293" mass="34407">MVRMTLKNTFSLLNADHVKLDKNWNYKHIISPFYRLYLIDGGQGSLFNSGESHVLESGFLYLIPSFTICDYQCSDFLSQYYVHFMEESADGNSLFSSNRKIMKFPATQIDFDNFRRILHLNPGRGLIKSADPKEYEKRRIIQEFQEMNKFLDPSAFMETHGIILQFLSRFLSKEHFQRTDKREIPSKILDAINHIQTHLEYPLTVELLADRANQNPDYFSRIFKENTGERPVNYIQFKRIERAQLLIITTDLPFHEISIKTGFESLAYFSRTFKNITGLTPSQYKQKNKAVEP</sequence>